<evidence type="ECO:0000313" key="2">
    <source>
        <dbReference type="EMBL" id="KAK1934567.1"/>
    </source>
</evidence>
<evidence type="ECO:0000256" key="1">
    <source>
        <dbReference type="SAM" id="MobiDB-lite"/>
    </source>
</evidence>
<organism evidence="2 3">
    <name type="scientific">Phytophthora citrophthora</name>
    <dbReference type="NCBI Taxonomy" id="4793"/>
    <lineage>
        <taxon>Eukaryota</taxon>
        <taxon>Sar</taxon>
        <taxon>Stramenopiles</taxon>
        <taxon>Oomycota</taxon>
        <taxon>Peronosporomycetes</taxon>
        <taxon>Peronosporales</taxon>
        <taxon>Peronosporaceae</taxon>
        <taxon>Phytophthora</taxon>
    </lineage>
</organism>
<keyword evidence="3" id="KW-1185">Reference proteome</keyword>
<dbReference type="Proteomes" id="UP001259832">
    <property type="component" value="Unassembled WGS sequence"/>
</dbReference>
<name>A0AAD9LGC0_9STRA</name>
<proteinExistence type="predicted"/>
<reference evidence="2" key="1">
    <citation type="submission" date="2023-08" db="EMBL/GenBank/DDBJ databases">
        <title>Reference Genome Resource for the Citrus Pathogen Phytophthora citrophthora.</title>
        <authorList>
            <person name="Moller H."/>
            <person name="Coetzee B."/>
            <person name="Rose L.J."/>
            <person name="Van Niekerk J.M."/>
        </authorList>
    </citation>
    <scope>NUCLEOTIDE SEQUENCE</scope>
    <source>
        <strain evidence="2">STE-U-9442</strain>
    </source>
</reference>
<dbReference type="AlphaFoldDB" id="A0AAD9LGC0"/>
<protein>
    <submittedName>
        <fullName evidence="2">Uncharacterized protein</fullName>
    </submittedName>
</protein>
<evidence type="ECO:0000313" key="3">
    <source>
        <dbReference type="Proteomes" id="UP001259832"/>
    </source>
</evidence>
<accession>A0AAD9LGC0</accession>
<feature type="region of interest" description="Disordered" evidence="1">
    <location>
        <begin position="87"/>
        <end position="113"/>
    </location>
</feature>
<comment type="caution">
    <text evidence="2">The sequence shown here is derived from an EMBL/GenBank/DDBJ whole genome shotgun (WGS) entry which is preliminary data.</text>
</comment>
<dbReference type="EMBL" id="JASMQC010000025">
    <property type="protein sequence ID" value="KAK1934567.1"/>
    <property type="molecule type" value="Genomic_DNA"/>
</dbReference>
<sequence length="148" mass="16803">MPKKTSKRHRTLQEPLTNYQKRTLVDRYIAARGEDVDYKHLSAKTAIEVFIGHPKELKKHGDRLLQEFYELYEEDQAQIDELEAITSSSPVAPAATEPSTGDESLDEHEVATHSPEKVNLKVAVVLQKVKMAEALLKEVQDTLNHLED</sequence>
<gene>
    <name evidence="2" type="ORF">P3T76_011176</name>
</gene>